<dbReference type="OrthoDB" id="2695295at2759"/>
<dbReference type="InParanoid" id="A0A0C3INL6"/>
<keyword evidence="2" id="KW-1185">Reference proteome</keyword>
<evidence type="ECO:0000313" key="2">
    <source>
        <dbReference type="Proteomes" id="UP000054217"/>
    </source>
</evidence>
<organism evidence="1 2">
    <name type="scientific">Pisolithus tinctorius Marx 270</name>
    <dbReference type="NCBI Taxonomy" id="870435"/>
    <lineage>
        <taxon>Eukaryota</taxon>
        <taxon>Fungi</taxon>
        <taxon>Dikarya</taxon>
        <taxon>Basidiomycota</taxon>
        <taxon>Agaricomycotina</taxon>
        <taxon>Agaricomycetes</taxon>
        <taxon>Agaricomycetidae</taxon>
        <taxon>Boletales</taxon>
        <taxon>Sclerodermatineae</taxon>
        <taxon>Pisolithaceae</taxon>
        <taxon>Pisolithus</taxon>
    </lineage>
</organism>
<gene>
    <name evidence="1" type="ORF">M404DRAFT_1005244</name>
</gene>
<dbReference type="EMBL" id="KN832014">
    <property type="protein sequence ID" value="KIN98562.1"/>
    <property type="molecule type" value="Genomic_DNA"/>
</dbReference>
<protein>
    <submittedName>
        <fullName evidence="1">Uncharacterized protein</fullName>
    </submittedName>
</protein>
<dbReference type="Proteomes" id="UP000054217">
    <property type="component" value="Unassembled WGS sequence"/>
</dbReference>
<dbReference type="AlphaFoldDB" id="A0A0C3INL6"/>
<evidence type="ECO:0000313" key="1">
    <source>
        <dbReference type="EMBL" id="KIN98562.1"/>
    </source>
</evidence>
<sequence length="85" mass="9320">MSSGTYPEYFPAVPEGLEMATSENSTLILSQNFPVQTICPNCKSAYLYFQGQAFYAVGSQCQHGDEDPVHFQGINTRSYTLGDAV</sequence>
<accession>A0A0C3INL6</accession>
<reference evidence="2" key="2">
    <citation type="submission" date="2015-01" db="EMBL/GenBank/DDBJ databases">
        <title>Evolutionary Origins and Diversification of the Mycorrhizal Mutualists.</title>
        <authorList>
            <consortium name="DOE Joint Genome Institute"/>
            <consortium name="Mycorrhizal Genomics Consortium"/>
            <person name="Kohler A."/>
            <person name="Kuo A."/>
            <person name="Nagy L.G."/>
            <person name="Floudas D."/>
            <person name="Copeland A."/>
            <person name="Barry K.W."/>
            <person name="Cichocki N."/>
            <person name="Veneault-Fourrey C."/>
            <person name="LaButti K."/>
            <person name="Lindquist E.A."/>
            <person name="Lipzen A."/>
            <person name="Lundell T."/>
            <person name="Morin E."/>
            <person name="Murat C."/>
            <person name="Riley R."/>
            <person name="Ohm R."/>
            <person name="Sun H."/>
            <person name="Tunlid A."/>
            <person name="Henrissat B."/>
            <person name="Grigoriev I.V."/>
            <person name="Hibbett D.S."/>
            <person name="Martin F."/>
        </authorList>
    </citation>
    <scope>NUCLEOTIDE SEQUENCE [LARGE SCALE GENOMIC DNA]</scope>
    <source>
        <strain evidence="2">Marx 270</strain>
    </source>
</reference>
<reference evidence="1 2" key="1">
    <citation type="submission" date="2014-04" db="EMBL/GenBank/DDBJ databases">
        <authorList>
            <consortium name="DOE Joint Genome Institute"/>
            <person name="Kuo A."/>
            <person name="Kohler A."/>
            <person name="Costa M.D."/>
            <person name="Nagy L.G."/>
            <person name="Floudas D."/>
            <person name="Copeland A."/>
            <person name="Barry K.W."/>
            <person name="Cichocki N."/>
            <person name="Veneault-Fourrey C."/>
            <person name="LaButti K."/>
            <person name="Lindquist E.A."/>
            <person name="Lipzen A."/>
            <person name="Lundell T."/>
            <person name="Morin E."/>
            <person name="Murat C."/>
            <person name="Sun H."/>
            <person name="Tunlid A."/>
            <person name="Henrissat B."/>
            <person name="Grigoriev I.V."/>
            <person name="Hibbett D.S."/>
            <person name="Martin F."/>
            <person name="Nordberg H.P."/>
            <person name="Cantor M.N."/>
            <person name="Hua S.X."/>
        </authorList>
    </citation>
    <scope>NUCLEOTIDE SEQUENCE [LARGE SCALE GENOMIC DNA]</scope>
    <source>
        <strain evidence="1 2">Marx 270</strain>
    </source>
</reference>
<dbReference type="HOGENOM" id="CLU_2513574_0_0_1"/>
<proteinExistence type="predicted"/>
<name>A0A0C3INL6_PISTI</name>